<evidence type="ECO:0000313" key="4">
    <source>
        <dbReference type="Proteomes" id="UP000298138"/>
    </source>
</evidence>
<organism evidence="3 4">
    <name type="scientific">Ascodesmis nigricans</name>
    <dbReference type="NCBI Taxonomy" id="341454"/>
    <lineage>
        <taxon>Eukaryota</taxon>
        <taxon>Fungi</taxon>
        <taxon>Dikarya</taxon>
        <taxon>Ascomycota</taxon>
        <taxon>Pezizomycotina</taxon>
        <taxon>Pezizomycetes</taxon>
        <taxon>Pezizales</taxon>
        <taxon>Ascodesmidaceae</taxon>
        <taxon>Ascodesmis</taxon>
    </lineage>
</organism>
<feature type="transmembrane region" description="Helical" evidence="2">
    <location>
        <begin position="380"/>
        <end position="401"/>
    </location>
</feature>
<feature type="compositionally biased region" description="Low complexity" evidence="1">
    <location>
        <begin position="117"/>
        <end position="127"/>
    </location>
</feature>
<evidence type="ECO:0000256" key="2">
    <source>
        <dbReference type="SAM" id="Phobius"/>
    </source>
</evidence>
<feature type="compositionally biased region" description="Polar residues" evidence="1">
    <location>
        <begin position="197"/>
        <end position="215"/>
    </location>
</feature>
<protein>
    <submittedName>
        <fullName evidence="3">Uncharacterized protein</fullName>
    </submittedName>
</protein>
<keyword evidence="4" id="KW-1185">Reference proteome</keyword>
<keyword evidence="2" id="KW-0472">Membrane</keyword>
<gene>
    <name evidence="3" type="ORF">EX30DRAFT_258097</name>
</gene>
<feature type="compositionally biased region" description="Low complexity" evidence="1">
    <location>
        <begin position="1"/>
        <end position="20"/>
    </location>
</feature>
<feature type="compositionally biased region" description="Low complexity" evidence="1">
    <location>
        <begin position="267"/>
        <end position="284"/>
    </location>
</feature>
<reference evidence="3 4" key="1">
    <citation type="submission" date="2019-04" db="EMBL/GenBank/DDBJ databases">
        <title>Comparative genomics and transcriptomics to analyze fruiting body development in filamentous ascomycetes.</title>
        <authorList>
            <consortium name="DOE Joint Genome Institute"/>
            <person name="Lutkenhaus R."/>
            <person name="Traeger S."/>
            <person name="Breuer J."/>
            <person name="Kuo A."/>
            <person name="Lipzen A."/>
            <person name="Pangilinan J."/>
            <person name="Dilworth D."/>
            <person name="Sandor L."/>
            <person name="Poggeler S."/>
            <person name="Barry K."/>
            <person name="Grigoriev I.V."/>
            <person name="Nowrousian M."/>
        </authorList>
    </citation>
    <scope>NUCLEOTIDE SEQUENCE [LARGE SCALE GENOMIC DNA]</scope>
    <source>
        <strain evidence="3 4">CBS 389.68</strain>
    </source>
</reference>
<evidence type="ECO:0000313" key="3">
    <source>
        <dbReference type="EMBL" id="TGZ76305.1"/>
    </source>
</evidence>
<keyword evidence="2" id="KW-1133">Transmembrane helix</keyword>
<keyword evidence="2" id="KW-0812">Transmembrane</keyword>
<accession>A0A4S2MHX1</accession>
<feature type="region of interest" description="Disordered" evidence="1">
    <location>
        <begin position="267"/>
        <end position="287"/>
    </location>
</feature>
<name>A0A4S2MHX1_9PEZI</name>
<dbReference type="AlphaFoldDB" id="A0A4S2MHX1"/>
<feature type="region of interest" description="Disordered" evidence="1">
    <location>
        <begin position="197"/>
        <end position="217"/>
    </location>
</feature>
<evidence type="ECO:0000256" key="1">
    <source>
        <dbReference type="SAM" id="MobiDB-lite"/>
    </source>
</evidence>
<feature type="compositionally biased region" description="Polar residues" evidence="1">
    <location>
        <begin position="27"/>
        <end position="38"/>
    </location>
</feature>
<proteinExistence type="predicted"/>
<sequence length="412" mass="44302">MDRTITAASTSASTSSTKTVTPRRKTSAGSLWTFSMPSLSARFRKGSADTASTSESSIFDAVRKPSDATTTTAPEDEDKEPHHDHRRSVTFSIPDTDDEDEAPAASNKLPPPTHLKPPSSASSTSRTPTVQLITTFTPTNIYLLPPLPSFHTPPLSIRSLRPLLPPPHLPGRLPDSLDPSKAPIIFTLTNNALYAHSPANNTSQKRPASILSTASKKAPTDPPLATFALPWSINKPTTLTLPHAPTAPSLYLHTDMFDKRGLQWADPVSPASSSSSPADDTPSAHYSCRRTKQPGEWGVKVNCIHYSGLTAFWVLRGIGNLLSAIEGSGTQSAAFNVMKGLVIWLASVMGVMDHVAWEVISLHFGFGCWNLCYVGVCGGYSQVFALSGAGVVVVMLMLLMCREWDILESLLA</sequence>
<dbReference type="EMBL" id="ML220186">
    <property type="protein sequence ID" value="TGZ76305.1"/>
    <property type="molecule type" value="Genomic_DNA"/>
</dbReference>
<feature type="region of interest" description="Disordered" evidence="1">
    <location>
        <begin position="1"/>
        <end position="127"/>
    </location>
</feature>
<dbReference type="Proteomes" id="UP000298138">
    <property type="component" value="Unassembled WGS sequence"/>
</dbReference>
<dbReference type="InParanoid" id="A0A4S2MHX1"/>